<keyword evidence="11" id="KW-1185">Reference proteome</keyword>
<proteinExistence type="predicted"/>
<evidence type="ECO:0000256" key="7">
    <source>
        <dbReference type="ARBA" id="ARBA00022833"/>
    </source>
</evidence>
<evidence type="ECO:0000259" key="10">
    <source>
        <dbReference type="PROSITE" id="PS50089"/>
    </source>
</evidence>
<dbReference type="GeneID" id="109721591"/>
<comment type="catalytic activity">
    <reaction evidence="1">
        <text>S-ubiquitinyl-[E2 ubiquitin-conjugating enzyme]-L-cysteine + [acceptor protein]-L-lysine = [E2 ubiquitin-conjugating enzyme]-L-cysteine + N(6)-ubiquitinyl-[acceptor protein]-L-lysine.</text>
        <dbReference type="EC" id="2.3.2.27"/>
    </reaction>
</comment>
<sequence length="223" mass="24765">MGSVCSCFQGDDFGEYANVGASIYRHCICLRCFARQIIQAYSTLFQRGALPSVSPSVQGTTPIASIESSIFDAYRSLPRPLPYDDPRCSRVPRDGLVLRRDKSSGHLNEESEPLRTNSDNEVESPSSKDKSAGSNYDGNLKLCCSGYASKLLPAEFTKGTTYYFPSSEDEDVCPTCLEEYTPENPRIVMQCSHHFHLGCIYEWMERSEACPVCGKVMAFNEAT</sequence>
<dbReference type="Gene3D" id="3.30.40.10">
    <property type="entry name" value="Zinc/RING finger domain, C3HC4 (zinc finger)"/>
    <property type="match status" value="1"/>
</dbReference>
<feature type="compositionally biased region" description="Polar residues" evidence="9">
    <location>
        <begin position="114"/>
        <end position="125"/>
    </location>
</feature>
<dbReference type="SUPFAM" id="SSF57850">
    <property type="entry name" value="RING/U-box"/>
    <property type="match status" value="1"/>
</dbReference>
<evidence type="ECO:0000256" key="4">
    <source>
        <dbReference type="ARBA" id="ARBA00022723"/>
    </source>
</evidence>
<keyword evidence="4" id="KW-0479">Metal-binding</keyword>
<protein>
    <recommendedName>
        <fullName evidence="2">RING-type E3 ubiquitin transferase</fullName>
        <ecNumber evidence="2">2.3.2.27</ecNumber>
    </recommendedName>
</protein>
<reference evidence="12 13" key="2">
    <citation type="submission" date="2025-04" db="UniProtKB">
        <authorList>
            <consortium name="RefSeq"/>
        </authorList>
    </citation>
    <scope>IDENTIFICATION</scope>
    <source>
        <tissue evidence="12 13">Leaf</tissue>
    </source>
</reference>
<evidence type="ECO:0000313" key="11">
    <source>
        <dbReference type="Proteomes" id="UP000515123"/>
    </source>
</evidence>
<dbReference type="AlphaFoldDB" id="A0A6P5GHQ7"/>
<feature type="compositionally biased region" description="Basic and acidic residues" evidence="9">
    <location>
        <begin position="99"/>
        <end position="113"/>
    </location>
</feature>
<evidence type="ECO:0000256" key="5">
    <source>
        <dbReference type="ARBA" id="ARBA00022771"/>
    </source>
</evidence>
<gene>
    <name evidence="12 13 14 15" type="primary">LOC109721591</name>
</gene>
<evidence type="ECO:0000313" key="15">
    <source>
        <dbReference type="RefSeq" id="XP_020104868.1"/>
    </source>
</evidence>
<feature type="region of interest" description="Disordered" evidence="9">
    <location>
        <begin position="99"/>
        <end position="133"/>
    </location>
</feature>
<dbReference type="PANTHER" id="PTHR46463">
    <property type="entry name" value="ZINC FINGER, RING/FYVE/PHD-TYPE"/>
    <property type="match status" value="1"/>
</dbReference>
<evidence type="ECO:0000256" key="9">
    <source>
        <dbReference type="SAM" id="MobiDB-lite"/>
    </source>
</evidence>
<dbReference type="FunFam" id="3.30.40.10:FF:000359">
    <property type="entry name" value="E3 ubiquitin-protein ligase At3g02290-like"/>
    <property type="match status" value="1"/>
</dbReference>
<dbReference type="InterPro" id="IPR001841">
    <property type="entry name" value="Znf_RING"/>
</dbReference>
<dbReference type="PROSITE" id="PS50089">
    <property type="entry name" value="ZF_RING_2"/>
    <property type="match status" value="1"/>
</dbReference>
<dbReference type="RefSeq" id="XP_020104868.1">
    <property type="nucleotide sequence ID" value="XM_020249279.1"/>
</dbReference>
<dbReference type="GO" id="GO:0008270">
    <property type="term" value="F:zinc ion binding"/>
    <property type="evidence" value="ECO:0007669"/>
    <property type="project" value="UniProtKB-KW"/>
</dbReference>
<evidence type="ECO:0000313" key="13">
    <source>
        <dbReference type="RefSeq" id="XP_020104865.1"/>
    </source>
</evidence>
<dbReference type="RefSeq" id="XP_020104865.1">
    <property type="nucleotide sequence ID" value="XM_020249276.1"/>
</dbReference>
<dbReference type="RefSeq" id="XP_020104864.1">
    <property type="nucleotide sequence ID" value="XM_020249275.1"/>
</dbReference>
<dbReference type="EC" id="2.3.2.27" evidence="2"/>
<dbReference type="GO" id="GO:0061630">
    <property type="term" value="F:ubiquitin protein ligase activity"/>
    <property type="evidence" value="ECO:0007669"/>
    <property type="project" value="UniProtKB-EC"/>
</dbReference>
<evidence type="ECO:0000256" key="8">
    <source>
        <dbReference type="PROSITE-ProRule" id="PRU00175"/>
    </source>
</evidence>
<evidence type="ECO:0000313" key="14">
    <source>
        <dbReference type="RefSeq" id="XP_020104866.1"/>
    </source>
</evidence>
<evidence type="ECO:0000313" key="12">
    <source>
        <dbReference type="RefSeq" id="XP_020104864.1"/>
    </source>
</evidence>
<dbReference type="CDD" id="cd23116">
    <property type="entry name" value="RING-H2_AIRP1-like"/>
    <property type="match status" value="1"/>
</dbReference>
<dbReference type="SMART" id="SM00184">
    <property type="entry name" value="RING"/>
    <property type="match status" value="1"/>
</dbReference>
<dbReference type="Proteomes" id="UP000515123">
    <property type="component" value="Linkage group 15"/>
</dbReference>
<accession>A0A6P5GHQ7</accession>
<dbReference type="RefSeq" id="XP_020104866.1">
    <property type="nucleotide sequence ID" value="XM_020249277.1"/>
</dbReference>
<keyword evidence="6" id="KW-0833">Ubl conjugation pathway</keyword>
<dbReference type="OrthoDB" id="8062037at2759"/>
<feature type="domain" description="RING-type" evidence="10">
    <location>
        <begin position="173"/>
        <end position="213"/>
    </location>
</feature>
<keyword evidence="3" id="KW-0808">Transferase</keyword>
<evidence type="ECO:0000256" key="6">
    <source>
        <dbReference type="ARBA" id="ARBA00022786"/>
    </source>
</evidence>
<keyword evidence="7" id="KW-0862">Zinc</keyword>
<reference evidence="11" key="1">
    <citation type="journal article" date="2015" name="Nat. Genet.">
        <title>The pineapple genome and the evolution of CAM photosynthesis.</title>
        <authorList>
            <person name="Ming R."/>
            <person name="VanBuren R."/>
            <person name="Wai C.M."/>
            <person name="Tang H."/>
            <person name="Schatz M.C."/>
            <person name="Bowers J.E."/>
            <person name="Lyons E."/>
            <person name="Wang M.L."/>
            <person name="Chen J."/>
            <person name="Biggers E."/>
            <person name="Zhang J."/>
            <person name="Huang L."/>
            <person name="Zhang L."/>
            <person name="Miao W."/>
            <person name="Zhang J."/>
            <person name="Ye Z."/>
            <person name="Miao C."/>
            <person name="Lin Z."/>
            <person name="Wang H."/>
            <person name="Zhou H."/>
            <person name="Yim W.C."/>
            <person name="Priest H.D."/>
            <person name="Zheng C."/>
            <person name="Woodhouse M."/>
            <person name="Edger P.P."/>
            <person name="Guyot R."/>
            <person name="Guo H.B."/>
            <person name="Guo H."/>
            <person name="Zheng G."/>
            <person name="Singh R."/>
            <person name="Sharma A."/>
            <person name="Min X."/>
            <person name="Zheng Y."/>
            <person name="Lee H."/>
            <person name="Gurtowski J."/>
            <person name="Sedlazeck F.J."/>
            <person name="Harkess A."/>
            <person name="McKain M.R."/>
            <person name="Liao Z."/>
            <person name="Fang J."/>
            <person name="Liu J."/>
            <person name="Zhang X."/>
            <person name="Zhang Q."/>
            <person name="Hu W."/>
            <person name="Qin Y."/>
            <person name="Wang K."/>
            <person name="Chen L.Y."/>
            <person name="Shirley N."/>
            <person name="Lin Y.R."/>
            <person name="Liu L.Y."/>
            <person name="Hernandez A.G."/>
            <person name="Wright C.L."/>
            <person name="Bulone V."/>
            <person name="Tuskan G.A."/>
            <person name="Heath K."/>
            <person name="Zee F."/>
            <person name="Moore P.H."/>
            <person name="Sunkar R."/>
            <person name="Leebens-Mack J.H."/>
            <person name="Mockler T."/>
            <person name="Bennetzen J.L."/>
            <person name="Freeling M."/>
            <person name="Sankoff D."/>
            <person name="Paterson A.H."/>
            <person name="Zhu X."/>
            <person name="Yang X."/>
            <person name="Smith J.A."/>
            <person name="Cushman J.C."/>
            <person name="Paull R.E."/>
            <person name="Yu Q."/>
        </authorList>
    </citation>
    <scope>NUCLEOTIDE SEQUENCE [LARGE SCALE GENOMIC DNA]</scope>
    <source>
        <strain evidence="11">cv. F153</strain>
    </source>
</reference>
<dbReference type="Gramene" id="Aco003919.1.mrna1">
    <property type="protein sequence ID" value="Aco003919.1.mrna1"/>
    <property type="gene ID" value="Aco003919.1.path1"/>
</dbReference>
<name>A0A6P5GHQ7_ANACO</name>
<organism evidence="13">
    <name type="scientific">Ananas comosus</name>
    <name type="common">Pineapple</name>
    <name type="synonym">Ananas ananas</name>
    <dbReference type="NCBI Taxonomy" id="4615"/>
    <lineage>
        <taxon>Eukaryota</taxon>
        <taxon>Viridiplantae</taxon>
        <taxon>Streptophyta</taxon>
        <taxon>Embryophyta</taxon>
        <taxon>Tracheophyta</taxon>
        <taxon>Spermatophyta</taxon>
        <taxon>Magnoliopsida</taxon>
        <taxon>Liliopsida</taxon>
        <taxon>Poales</taxon>
        <taxon>Bromeliaceae</taxon>
        <taxon>Bromelioideae</taxon>
        <taxon>Ananas</taxon>
    </lineage>
</organism>
<dbReference type="Pfam" id="PF13639">
    <property type="entry name" value="zf-RING_2"/>
    <property type="match status" value="1"/>
</dbReference>
<dbReference type="InterPro" id="IPR013083">
    <property type="entry name" value="Znf_RING/FYVE/PHD"/>
</dbReference>
<evidence type="ECO:0000256" key="1">
    <source>
        <dbReference type="ARBA" id="ARBA00000900"/>
    </source>
</evidence>
<dbReference type="PANTHER" id="PTHR46463:SF93">
    <property type="entry name" value="OS11G0629300 PROTEIN"/>
    <property type="match status" value="1"/>
</dbReference>
<evidence type="ECO:0000256" key="2">
    <source>
        <dbReference type="ARBA" id="ARBA00012483"/>
    </source>
</evidence>
<keyword evidence="5 8" id="KW-0863">Zinc-finger</keyword>
<evidence type="ECO:0000256" key="3">
    <source>
        <dbReference type="ARBA" id="ARBA00022679"/>
    </source>
</evidence>